<feature type="domain" description="RNase H type-1" evidence="1">
    <location>
        <begin position="127"/>
        <end position="245"/>
    </location>
</feature>
<dbReference type="GO" id="GO:0003676">
    <property type="term" value="F:nucleic acid binding"/>
    <property type="evidence" value="ECO:0007669"/>
    <property type="project" value="InterPro"/>
</dbReference>
<comment type="caution">
    <text evidence="2">The sequence shown here is derived from an EMBL/GenBank/DDBJ whole genome shotgun (WGS) entry which is preliminary data.</text>
</comment>
<dbReference type="Proteomes" id="UP000712281">
    <property type="component" value="Unassembled WGS sequence"/>
</dbReference>
<dbReference type="Pfam" id="PF13456">
    <property type="entry name" value="RVT_3"/>
    <property type="match status" value="1"/>
</dbReference>
<dbReference type="EMBL" id="QGKW02001940">
    <property type="protein sequence ID" value="KAF2559599.1"/>
    <property type="molecule type" value="Genomic_DNA"/>
</dbReference>
<name>A0A8S9GVF8_BRACR</name>
<accession>A0A8S9GVF8</accession>
<dbReference type="PANTHER" id="PTHR34146">
    <property type="entry name" value="POLYNUCLEOTIDYL TRANSFERASE, RIBONUCLEASE H-LIKE SUPERFAMILY PROTEIN-RELATED"/>
    <property type="match status" value="1"/>
</dbReference>
<dbReference type="InterPro" id="IPR012337">
    <property type="entry name" value="RNaseH-like_sf"/>
</dbReference>
<reference evidence="2" key="1">
    <citation type="submission" date="2019-12" db="EMBL/GenBank/DDBJ databases">
        <title>Genome sequencing and annotation of Brassica cretica.</title>
        <authorList>
            <person name="Studholme D.J."/>
            <person name="Sarris P.F."/>
        </authorList>
    </citation>
    <scope>NUCLEOTIDE SEQUENCE</scope>
    <source>
        <strain evidence="3">PFS-001/15</strain>
        <strain evidence="2">PFS-102/07</strain>
        <tissue evidence="2">Leaf</tissue>
    </source>
</reference>
<dbReference type="Gene3D" id="3.30.420.10">
    <property type="entry name" value="Ribonuclease H-like superfamily/Ribonuclease H"/>
    <property type="match status" value="1"/>
</dbReference>
<dbReference type="EMBL" id="QGKY02001925">
    <property type="protein sequence ID" value="KAF2548576.1"/>
    <property type="molecule type" value="Genomic_DNA"/>
</dbReference>
<organism evidence="2">
    <name type="scientific">Brassica cretica</name>
    <name type="common">Mustard</name>
    <dbReference type="NCBI Taxonomy" id="69181"/>
    <lineage>
        <taxon>Eukaryota</taxon>
        <taxon>Viridiplantae</taxon>
        <taxon>Streptophyta</taxon>
        <taxon>Embryophyta</taxon>
        <taxon>Tracheophyta</taxon>
        <taxon>Spermatophyta</taxon>
        <taxon>Magnoliopsida</taxon>
        <taxon>eudicotyledons</taxon>
        <taxon>Gunneridae</taxon>
        <taxon>Pentapetalae</taxon>
        <taxon>rosids</taxon>
        <taxon>malvids</taxon>
        <taxon>Brassicales</taxon>
        <taxon>Brassicaceae</taxon>
        <taxon>Brassiceae</taxon>
        <taxon>Brassica</taxon>
    </lineage>
</organism>
<protein>
    <recommendedName>
        <fullName evidence="1">RNase H type-1 domain-containing protein</fullName>
    </recommendedName>
</protein>
<evidence type="ECO:0000259" key="1">
    <source>
        <dbReference type="Pfam" id="PF13456"/>
    </source>
</evidence>
<dbReference type="CDD" id="cd06222">
    <property type="entry name" value="RNase_H_like"/>
    <property type="match status" value="1"/>
</dbReference>
<dbReference type="PANTHER" id="PTHR34146:SF11">
    <property type="entry name" value="RIBONUCLEASE H-LIKE SUPERFAMILY PROTEIN"/>
    <property type="match status" value="1"/>
</dbReference>
<dbReference type="InterPro" id="IPR044730">
    <property type="entry name" value="RNase_H-like_dom_plant"/>
</dbReference>
<proteinExistence type="predicted"/>
<evidence type="ECO:0000313" key="2">
    <source>
        <dbReference type="EMBL" id="KAF2548576.1"/>
    </source>
</evidence>
<sequence length="271" mass="30167">MRPSQQGVEDAFIGQPLKSGIYSVKSGYQSAMTAKIFKEEVSTVISPVQDARKPIHLAVQQNFAAALEASRNTICLPPSGVSVNILPWICWQLWITRNHIIFKDRIFTSEEVALHNISNCKFHRCFSDASWNKDSLQAGLGWIFSSQIGKIGRGSEVQEFVSSPLMAETLACRSSLRHALSIDIENLRVFTDNQTLIRALNSKLMEKEIFGVVADIRNLSALFESISFNFIPRSENFEADHLAKAVLRDPSSSTFTFPGQAQCNRPTTLTG</sequence>
<evidence type="ECO:0000313" key="3">
    <source>
        <dbReference type="EMBL" id="KAF2559599.1"/>
    </source>
</evidence>
<dbReference type="GO" id="GO:0004523">
    <property type="term" value="F:RNA-DNA hybrid ribonuclease activity"/>
    <property type="evidence" value="ECO:0007669"/>
    <property type="project" value="InterPro"/>
</dbReference>
<dbReference type="SUPFAM" id="SSF53098">
    <property type="entry name" value="Ribonuclease H-like"/>
    <property type="match status" value="1"/>
</dbReference>
<gene>
    <name evidence="3" type="ORF">F2Q68_00015549</name>
    <name evidence="2" type="ORF">F2Q70_00021818</name>
</gene>
<dbReference type="InterPro" id="IPR002156">
    <property type="entry name" value="RNaseH_domain"/>
</dbReference>
<dbReference type="InterPro" id="IPR036397">
    <property type="entry name" value="RNaseH_sf"/>
</dbReference>
<dbReference type="AlphaFoldDB" id="A0A8S9GVF8"/>